<gene>
    <name evidence="1" type="ORF">NM208_g6045</name>
</gene>
<sequence length="431" mass="49094">MRQWGSSLDHNGMSFFPATIPEGVALYHGTHQAEAITGTQWLAFEIEHAEFFAGMENFKSPEPQSQHPMAHPDRGYLHIYQTTRPQRLLYIDGMAGAKTQMGTLDTQDILLRNRTGNLGWDEWGRAAELCKMAQQWRIDGFIRMEAGFEIIKCNFSEGMELISANQRSQRQQDAALVELEIVRAIAQRYWDIGASRVTLDFSRTVSAFFYPINLTNPKSAFAEQPRLVYPGWRELAQIKSDLRDVILKWRPEVVPTPGANWQGITDIIASRYAKRLGFMAEKANFEALRFEVESLLDTFIDFSDSGLDMTAAANQCTMHFLSPVKQRTEADRLIWAALKVVTSRICGALFTVRDLVTQESNGKEGGNEGKARAVIKDLIKDLRWPEWKECGFCESDRVCYVPMWPNGRAEDHYSPRCLNGTELEGREGYWD</sequence>
<accession>A0ACC1SER3</accession>
<evidence type="ECO:0000313" key="2">
    <source>
        <dbReference type="Proteomes" id="UP001148629"/>
    </source>
</evidence>
<protein>
    <submittedName>
        <fullName evidence="1">Uncharacterized protein</fullName>
    </submittedName>
</protein>
<dbReference type="Proteomes" id="UP001148629">
    <property type="component" value="Unassembled WGS sequence"/>
</dbReference>
<proteinExistence type="predicted"/>
<name>A0ACC1SER3_9HYPO</name>
<reference evidence="1" key="1">
    <citation type="submission" date="2022-08" db="EMBL/GenBank/DDBJ databases">
        <title>Genome Sequence of Fusarium decemcellulare.</title>
        <authorList>
            <person name="Buettner E."/>
        </authorList>
    </citation>
    <scope>NUCLEOTIDE SEQUENCE</scope>
    <source>
        <strain evidence="1">Babe19</strain>
    </source>
</reference>
<dbReference type="EMBL" id="JANRMS010000540">
    <property type="protein sequence ID" value="KAJ3538110.1"/>
    <property type="molecule type" value="Genomic_DNA"/>
</dbReference>
<comment type="caution">
    <text evidence="1">The sequence shown here is derived from an EMBL/GenBank/DDBJ whole genome shotgun (WGS) entry which is preliminary data.</text>
</comment>
<keyword evidence="2" id="KW-1185">Reference proteome</keyword>
<organism evidence="1 2">
    <name type="scientific">Fusarium decemcellulare</name>
    <dbReference type="NCBI Taxonomy" id="57161"/>
    <lineage>
        <taxon>Eukaryota</taxon>
        <taxon>Fungi</taxon>
        <taxon>Dikarya</taxon>
        <taxon>Ascomycota</taxon>
        <taxon>Pezizomycotina</taxon>
        <taxon>Sordariomycetes</taxon>
        <taxon>Hypocreomycetidae</taxon>
        <taxon>Hypocreales</taxon>
        <taxon>Nectriaceae</taxon>
        <taxon>Fusarium</taxon>
        <taxon>Fusarium decemcellulare species complex</taxon>
    </lineage>
</organism>
<evidence type="ECO:0000313" key="1">
    <source>
        <dbReference type="EMBL" id="KAJ3538110.1"/>
    </source>
</evidence>